<evidence type="ECO:0000256" key="11">
    <source>
        <dbReference type="ARBA" id="ARBA00023098"/>
    </source>
</evidence>
<evidence type="ECO:0000256" key="4">
    <source>
        <dbReference type="ARBA" id="ARBA00016436"/>
    </source>
</evidence>
<comment type="caution">
    <text evidence="14">The sequence shown here is derived from an EMBL/GenBank/DDBJ whole genome shotgun (WGS) entry which is preliminary data.</text>
</comment>
<evidence type="ECO:0000256" key="9">
    <source>
        <dbReference type="ARBA" id="ARBA00022777"/>
    </source>
</evidence>
<dbReference type="EC" id="2.7.1.130" evidence="3 13"/>
<gene>
    <name evidence="13" type="primary">lpxK</name>
    <name evidence="14" type="ORF">QO015_001353</name>
</gene>
<dbReference type="InterPro" id="IPR027417">
    <property type="entry name" value="P-loop_NTPase"/>
</dbReference>
<dbReference type="InterPro" id="IPR003758">
    <property type="entry name" value="LpxK"/>
</dbReference>
<dbReference type="PANTHER" id="PTHR42724:SF1">
    <property type="entry name" value="TETRAACYLDISACCHARIDE 4'-KINASE, MITOCHONDRIAL-RELATED"/>
    <property type="match status" value="1"/>
</dbReference>
<dbReference type="PANTHER" id="PTHR42724">
    <property type="entry name" value="TETRAACYLDISACCHARIDE 4'-KINASE"/>
    <property type="match status" value="1"/>
</dbReference>
<dbReference type="NCBIfam" id="TIGR00682">
    <property type="entry name" value="lpxK"/>
    <property type="match status" value="1"/>
</dbReference>
<evidence type="ECO:0000313" key="14">
    <source>
        <dbReference type="EMBL" id="MDQ0515740.1"/>
    </source>
</evidence>
<comment type="catalytic activity">
    <reaction evidence="13">
        <text>a lipid A disaccharide + ATP = a lipid IVA + ADP + H(+)</text>
        <dbReference type="Rhea" id="RHEA:67840"/>
        <dbReference type="ChEBI" id="CHEBI:15378"/>
        <dbReference type="ChEBI" id="CHEBI:30616"/>
        <dbReference type="ChEBI" id="CHEBI:176343"/>
        <dbReference type="ChEBI" id="CHEBI:176425"/>
        <dbReference type="ChEBI" id="CHEBI:456216"/>
        <dbReference type="EC" id="2.7.1.130"/>
    </reaction>
</comment>
<dbReference type="Pfam" id="PF02606">
    <property type="entry name" value="LpxK"/>
    <property type="match status" value="1"/>
</dbReference>
<keyword evidence="6 13" id="KW-0441">Lipid A biosynthesis</keyword>
<keyword evidence="7 13" id="KW-0808">Transferase</keyword>
<evidence type="ECO:0000256" key="3">
    <source>
        <dbReference type="ARBA" id="ARBA00012071"/>
    </source>
</evidence>
<keyword evidence="8 13" id="KW-0547">Nucleotide-binding</keyword>
<organism evidence="14 15">
    <name type="scientific">Kaistia geumhonensis</name>
    <dbReference type="NCBI Taxonomy" id="410839"/>
    <lineage>
        <taxon>Bacteria</taxon>
        <taxon>Pseudomonadati</taxon>
        <taxon>Pseudomonadota</taxon>
        <taxon>Alphaproteobacteria</taxon>
        <taxon>Hyphomicrobiales</taxon>
        <taxon>Kaistiaceae</taxon>
        <taxon>Kaistia</taxon>
    </lineage>
</organism>
<evidence type="ECO:0000256" key="8">
    <source>
        <dbReference type="ARBA" id="ARBA00022741"/>
    </source>
</evidence>
<evidence type="ECO:0000313" key="15">
    <source>
        <dbReference type="Proteomes" id="UP001223743"/>
    </source>
</evidence>
<proteinExistence type="inferred from homology"/>
<evidence type="ECO:0000256" key="13">
    <source>
        <dbReference type="HAMAP-Rule" id="MF_00409"/>
    </source>
</evidence>
<evidence type="ECO:0000256" key="5">
    <source>
        <dbReference type="ARBA" id="ARBA00022516"/>
    </source>
</evidence>
<keyword evidence="15" id="KW-1185">Reference proteome</keyword>
<reference evidence="14 15" key="1">
    <citation type="submission" date="2023-07" db="EMBL/GenBank/DDBJ databases">
        <title>Genomic Encyclopedia of Type Strains, Phase IV (KMG-IV): sequencing the most valuable type-strain genomes for metagenomic binning, comparative biology and taxonomic classification.</title>
        <authorList>
            <person name="Goeker M."/>
        </authorList>
    </citation>
    <scope>NUCLEOTIDE SEQUENCE [LARGE SCALE GENOMIC DNA]</scope>
    <source>
        <strain evidence="14 15">B1-1</strain>
    </source>
</reference>
<evidence type="ECO:0000256" key="1">
    <source>
        <dbReference type="ARBA" id="ARBA00002274"/>
    </source>
</evidence>
<evidence type="ECO:0000256" key="7">
    <source>
        <dbReference type="ARBA" id="ARBA00022679"/>
    </source>
</evidence>
<evidence type="ECO:0000256" key="10">
    <source>
        <dbReference type="ARBA" id="ARBA00022840"/>
    </source>
</evidence>
<keyword evidence="10 13" id="KW-0067">ATP-binding</keyword>
<comment type="function">
    <text evidence="1 13">Transfers the gamma-phosphate of ATP to the 4'-position of a tetraacyldisaccharide 1-phosphate intermediate (termed DS-1-P) to form tetraacyldisaccharide 1,4'-bis-phosphate (lipid IVA).</text>
</comment>
<dbReference type="SUPFAM" id="SSF52540">
    <property type="entry name" value="P-loop containing nucleoside triphosphate hydrolases"/>
    <property type="match status" value="1"/>
</dbReference>
<evidence type="ECO:0000256" key="2">
    <source>
        <dbReference type="ARBA" id="ARBA00004870"/>
    </source>
</evidence>
<dbReference type="HAMAP" id="MF_00409">
    <property type="entry name" value="LpxK"/>
    <property type="match status" value="1"/>
</dbReference>
<dbReference type="EMBL" id="JAUSWJ010000001">
    <property type="protein sequence ID" value="MDQ0515740.1"/>
    <property type="molecule type" value="Genomic_DNA"/>
</dbReference>
<dbReference type="GO" id="GO:0009029">
    <property type="term" value="F:lipid-A 4'-kinase activity"/>
    <property type="evidence" value="ECO:0007669"/>
    <property type="project" value="UniProtKB-EC"/>
</dbReference>
<comment type="pathway">
    <text evidence="2 13">Glycolipid biosynthesis; lipid IV(A) biosynthesis; lipid IV(A) from (3R)-3-hydroxytetradecanoyl-[acyl-carrier-protein] and UDP-N-acetyl-alpha-D-glucosamine: step 6/6.</text>
</comment>
<keyword evidence="5 13" id="KW-0444">Lipid biosynthesis</keyword>
<dbReference type="Proteomes" id="UP001223743">
    <property type="component" value="Unassembled WGS sequence"/>
</dbReference>
<sequence length="358" mass="37334">MAGTAREDGAGAGERRRGRSIMITAPRFWWRARPGLAAHLLQPVAALWGWKAASRMAGTPEMRAPVPVICVGNFVVGGAGKTPTALALADLVRRLGLAPGFLTRGYGGTIRSAHRVDPARDTAALVGDEPLLLAEAAPVVVAPHRPDGVAPLIASGTDCIIMDDGFQNPSLAKDFSLVVVDGGAGIGNGRVMPAGPLRASMAAQLPRADAVLVIGAGAAGETVARMATSADKPLLRGRLVAEGGPEGEEQRRVLAFSGIGRPEKFLASLKEAGFDVAATEAFPDHHPYGEADAERLIARADAEGLALVTTAKDHVRLNGGVGTLGRLAEKALVLRVRLVLDDEPMLERLIRAAVARKR</sequence>
<keyword evidence="9 13" id="KW-0418">Kinase</keyword>
<evidence type="ECO:0000256" key="6">
    <source>
        <dbReference type="ARBA" id="ARBA00022556"/>
    </source>
</evidence>
<dbReference type="RefSeq" id="WP_266280576.1">
    <property type="nucleotide sequence ID" value="NZ_JAPKNF010000001.1"/>
</dbReference>
<comment type="similarity">
    <text evidence="13">Belongs to the LpxK family.</text>
</comment>
<evidence type="ECO:0000256" key="12">
    <source>
        <dbReference type="ARBA" id="ARBA00029757"/>
    </source>
</evidence>
<accession>A0ABU0M457</accession>
<protein>
    <recommendedName>
        <fullName evidence="4 13">Tetraacyldisaccharide 4'-kinase</fullName>
        <ecNumber evidence="3 13">2.7.1.130</ecNumber>
    </recommendedName>
    <alternativeName>
        <fullName evidence="12 13">Lipid A 4'-kinase</fullName>
    </alternativeName>
</protein>
<name>A0ABU0M457_9HYPH</name>
<feature type="binding site" evidence="13">
    <location>
        <begin position="75"/>
        <end position="82"/>
    </location>
    <ligand>
        <name>ATP</name>
        <dbReference type="ChEBI" id="CHEBI:30616"/>
    </ligand>
</feature>
<keyword evidence="11 13" id="KW-0443">Lipid metabolism</keyword>